<dbReference type="OrthoDB" id="166212at2759"/>
<dbReference type="Pfam" id="PF00027">
    <property type="entry name" value="cNMP_binding"/>
    <property type="match status" value="1"/>
</dbReference>
<dbReference type="Gene3D" id="2.60.120.10">
    <property type="entry name" value="Jelly Rolls"/>
    <property type="match status" value="2"/>
</dbReference>
<dbReference type="PANTHER" id="PTHR23011">
    <property type="entry name" value="CYCLIC NUCLEOTIDE-BINDING DOMAIN CONTAINING PROTEIN"/>
    <property type="match status" value="1"/>
</dbReference>
<dbReference type="SMART" id="SM00100">
    <property type="entry name" value="cNMP"/>
    <property type="match status" value="1"/>
</dbReference>
<reference evidence="3 4" key="1">
    <citation type="submission" date="2020-08" db="EMBL/GenBank/DDBJ databases">
        <authorList>
            <person name="Hejnol A."/>
        </authorList>
    </citation>
    <scope>NUCLEOTIDE SEQUENCE [LARGE SCALE GENOMIC DNA]</scope>
</reference>
<protein>
    <submittedName>
        <fullName evidence="3">DgyrCDS4122</fullName>
    </submittedName>
</protein>
<evidence type="ECO:0000259" key="2">
    <source>
        <dbReference type="PROSITE" id="PS50042"/>
    </source>
</evidence>
<dbReference type="PROSITE" id="PS50042">
    <property type="entry name" value="CNMP_BINDING_3"/>
    <property type="match status" value="1"/>
</dbReference>
<comment type="caution">
    <text evidence="3">The sequence shown here is derived from an EMBL/GenBank/DDBJ whole genome shotgun (WGS) entry which is preliminary data.</text>
</comment>
<dbReference type="PANTHER" id="PTHR23011:SF28">
    <property type="entry name" value="CYCLIC NUCLEOTIDE-BINDING DOMAIN CONTAINING PROTEIN"/>
    <property type="match status" value="1"/>
</dbReference>
<dbReference type="CDD" id="cd00038">
    <property type="entry name" value="CAP_ED"/>
    <property type="match status" value="1"/>
</dbReference>
<keyword evidence="4" id="KW-1185">Reference proteome</keyword>
<dbReference type="InterPro" id="IPR000595">
    <property type="entry name" value="cNMP-bd_dom"/>
</dbReference>
<feature type="region of interest" description="Disordered" evidence="1">
    <location>
        <begin position="68"/>
        <end position="88"/>
    </location>
</feature>
<dbReference type="SUPFAM" id="SSF51206">
    <property type="entry name" value="cAMP-binding domain-like"/>
    <property type="match status" value="1"/>
</dbReference>
<dbReference type="AlphaFoldDB" id="A0A7I8VFP9"/>
<evidence type="ECO:0000313" key="4">
    <source>
        <dbReference type="Proteomes" id="UP000549394"/>
    </source>
</evidence>
<dbReference type="PROSITE" id="PS00889">
    <property type="entry name" value="CNMP_BINDING_2"/>
    <property type="match status" value="1"/>
</dbReference>
<sequence>MSVGEDVQSLLEIAAVTGTFGSEWERQVVETSYTGSSTQLMRTAALVRTMSSSEERIDAVVCQLESTTHKKEQDVEEKVKEPEKKESEVNFPPMSYEFKRKKSLVSLRRRLERTNSKSGLPMIQTSSDAKLNKLRRPTRILNEPLTVAQQCQNMNINKNNNNIRPAEILTQMSRRRADSLQIEQQTNEEKEQIIKNFNRNKLKKMARERFRKATKKIVNVQKWISCLNEMLVMIKVTLPSLFLNSYPKKDSDDQREKYATFTDLAALNYSSDLQKSGLSFDVSFYKAKTEVTLSSEVQHILSLPPEQRTNDQLQIVLYGLQNLRSFVEYPLHMQEKLCRVARLQTIPGSRVIIRQGHYAENFYFILSGAAAVSIIEKKTSSGEICIRTVGIMRRGASFGELALLHRSKRTATVTSQGTVQVLAIEREDFFDIFMSGQNPGDIPQHIRFLKRGVVIIEDSRKSDWIYIVKSGSCQVITQLKSVVGRVKKTAKTKYDREVPLLPKLSGSGQMEPKIDSGIKRSYTMVGKFPMELKRAITQYNDLIKVRSSTPIKSAKSLPSFVKDSKDRSTLENFNRIRKHSKAHFKRNIPMSAETERPEREKEVETTFVQVDHLKPRDVFGLSSLDFEDCIDWNQPTVSLISRGAECVMLSKKFFMKHANHLVKKHLRQILTLYPSHRVLQHNLQTKANWDLYKENIVKQAITPRSPRLR</sequence>
<dbReference type="Proteomes" id="UP000549394">
    <property type="component" value="Unassembled WGS sequence"/>
</dbReference>
<evidence type="ECO:0000313" key="3">
    <source>
        <dbReference type="EMBL" id="CAD5115117.1"/>
    </source>
</evidence>
<organism evidence="3 4">
    <name type="scientific">Dimorphilus gyrociliatus</name>
    <dbReference type="NCBI Taxonomy" id="2664684"/>
    <lineage>
        <taxon>Eukaryota</taxon>
        <taxon>Metazoa</taxon>
        <taxon>Spiralia</taxon>
        <taxon>Lophotrochozoa</taxon>
        <taxon>Annelida</taxon>
        <taxon>Polychaeta</taxon>
        <taxon>Polychaeta incertae sedis</taxon>
        <taxon>Dinophilidae</taxon>
        <taxon>Dimorphilus</taxon>
    </lineage>
</organism>
<evidence type="ECO:0000256" key="1">
    <source>
        <dbReference type="SAM" id="MobiDB-lite"/>
    </source>
</evidence>
<gene>
    <name evidence="3" type="ORF">DGYR_LOCUS3891</name>
</gene>
<dbReference type="InterPro" id="IPR014710">
    <property type="entry name" value="RmlC-like_jellyroll"/>
</dbReference>
<dbReference type="EMBL" id="CAJFCJ010000005">
    <property type="protein sequence ID" value="CAD5115117.1"/>
    <property type="molecule type" value="Genomic_DNA"/>
</dbReference>
<proteinExistence type="predicted"/>
<dbReference type="InterPro" id="IPR018490">
    <property type="entry name" value="cNMP-bd_dom_sf"/>
</dbReference>
<name>A0A7I8VFP9_9ANNE</name>
<dbReference type="InterPro" id="IPR018488">
    <property type="entry name" value="cNMP-bd_CS"/>
</dbReference>
<accession>A0A7I8VFP9</accession>
<feature type="domain" description="Cyclic nucleotide-binding" evidence="2">
    <location>
        <begin position="325"/>
        <end position="434"/>
    </location>
</feature>